<dbReference type="InterPro" id="IPR011051">
    <property type="entry name" value="RmlC_Cupin_sf"/>
</dbReference>
<dbReference type="PANTHER" id="PTHR37943:SF1">
    <property type="entry name" value="PROTEIN VES"/>
    <property type="match status" value="1"/>
</dbReference>
<dbReference type="OrthoDB" id="9800082at2"/>
<reference evidence="1 2" key="1">
    <citation type="submission" date="2018-11" db="EMBL/GenBank/DDBJ databases">
        <authorList>
            <person name="Da X."/>
        </authorList>
    </citation>
    <scope>NUCLEOTIDE SEQUENCE [LARGE SCALE GENOMIC DNA]</scope>
    <source>
        <strain evidence="1 2">S14-144</strain>
    </source>
</reference>
<accession>A0A3G8ZMX2</accession>
<dbReference type="SUPFAM" id="SSF51182">
    <property type="entry name" value="RmlC-like cupins"/>
    <property type="match status" value="1"/>
</dbReference>
<protein>
    <submittedName>
        <fullName evidence="1">HutD family protein</fullName>
    </submittedName>
</protein>
<dbReference type="InterPro" id="IPR010282">
    <property type="entry name" value="Uncharacterised_HutD/Ves"/>
</dbReference>
<organism evidence="1 2">
    <name type="scientific">Nakamurella antarctica</name>
    <dbReference type="NCBI Taxonomy" id="1902245"/>
    <lineage>
        <taxon>Bacteria</taxon>
        <taxon>Bacillati</taxon>
        <taxon>Actinomycetota</taxon>
        <taxon>Actinomycetes</taxon>
        <taxon>Nakamurellales</taxon>
        <taxon>Nakamurellaceae</taxon>
        <taxon>Nakamurella</taxon>
    </lineage>
</organism>
<gene>
    <name evidence="1" type="ORF">EH165_11135</name>
</gene>
<reference evidence="1 2" key="2">
    <citation type="submission" date="2018-12" db="EMBL/GenBank/DDBJ databases">
        <title>Nakamurella antarcticus sp. nov., isolated from Antarctica South Shetland Islands soil.</title>
        <authorList>
            <person name="Peng F."/>
        </authorList>
    </citation>
    <scope>NUCLEOTIDE SEQUENCE [LARGE SCALE GENOMIC DNA]</scope>
    <source>
        <strain evidence="1 2">S14-144</strain>
    </source>
</reference>
<keyword evidence="2" id="KW-1185">Reference proteome</keyword>
<dbReference type="KEGG" id="nak:EH165_11135"/>
<sequence>MRADSSPEPILLPANVAGAGTGAGPSAVAGAGDSLLHLPARSRTVTAWKNGGGQTWQIAADSPQAAVDNFAWRVSIACISKDGIFSAFPGVDRSLGLIDGDDLELLIEGELRRLRRGTVTDFAGEANVVGRLTGSATRDLNLMVRRSFGRGSMEFARVPVGTSSIVGQSAGFTAGAGITAILGFTASAGRLGESVSTSGAEVADTDQDSGQDLMRASGLIVGRSSDSPTTPGREVFDNASITMLVCTVGRVTVRQENGALSVELLPEDAVLLGAGVSAVVVGPAGQDTADNEIAVIRITPHHSRGALPPADQ</sequence>
<proteinExistence type="predicted"/>
<dbReference type="InterPro" id="IPR014710">
    <property type="entry name" value="RmlC-like_jellyroll"/>
</dbReference>
<evidence type="ECO:0000313" key="1">
    <source>
        <dbReference type="EMBL" id="AZI58603.1"/>
    </source>
</evidence>
<dbReference type="Proteomes" id="UP000268084">
    <property type="component" value="Chromosome"/>
</dbReference>
<evidence type="ECO:0000313" key="2">
    <source>
        <dbReference type="Proteomes" id="UP000268084"/>
    </source>
</evidence>
<dbReference type="RefSeq" id="WP_124799512.1">
    <property type="nucleotide sequence ID" value="NZ_CP034170.1"/>
</dbReference>
<dbReference type="CDD" id="cd20293">
    <property type="entry name" value="cupin_HutD_N"/>
    <property type="match status" value="1"/>
</dbReference>
<dbReference type="PANTHER" id="PTHR37943">
    <property type="entry name" value="PROTEIN VES"/>
    <property type="match status" value="1"/>
</dbReference>
<dbReference type="EMBL" id="CP034170">
    <property type="protein sequence ID" value="AZI58603.1"/>
    <property type="molecule type" value="Genomic_DNA"/>
</dbReference>
<dbReference type="Pfam" id="PF05962">
    <property type="entry name" value="HutD"/>
    <property type="match status" value="1"/>
</dbReference>
<dbReference type="AlphaFoldDB" id="A0A3G8ZMX2"/>
<name>A0A3G8ZMX2_9ACTN</name>
<dbReference type="Gene3D" id="2.60.120.10">
    <property type="entry name" value="Jelly Rolls"/>
    <property type="match status" value="1"/>
</dbReference>